<comment type="caution">
    <text evidence="1">The sequence shown here is derived from an EMBL/GenBank/DDBJ whole genome shotgun (WGS) entry which is preliminary data.</text>
</comment>
<evidence type="ECO:0000313" key="2">
    <source>
        <dbReference type="Proteomes" id="UP000625711"/>
    </source>
</evidence>
<name>A0A834MPM8_RHYFE</name>
<proteinExistence type="predicted"/>
<accession>A0A834MPM8</accession>
<dbReference type="AlphaFoldDB" id="A0A834MPM8"/>
<sequence length="107" mass="12175">MLFQSFHRGTVRNAQSRALFSSARGVGLSPAGATDEGYGDGRRTSKWGRAIFMRLYRVSIVLKIEVRTKGKLGGQVMTRRLFLKLNFNVVSFEIKQFFIIMVSSYDF</sequence>
<dbReference type="EMBL" id="JAACXV010000004">
    <property type="protein sequence ID" value="KAF7287684.1"/>
    <property type="molecule type" value="Genomic_DNA"/>
</dbReference>
<evidence type="ECO:0000313" key="1">
    <source>
        <dbReference type="EMBL" id="KAF7287684.1"/>
    </source>
</evidence>
<organism evidence="1 2">
    <name type="scientific">Rhynchophorus ferrugineus</name>
    <name type="common">Red palm weevil</name>
    <name type="synonym">Curculio ferrugineus</name>
    <dbReference type="NCBI Taxonomy" id="354439"/>
    <lineage>
        <taxon>Eukaryota</taxon>
        <taxon>Metazoa</taxon>
        <taxon>Ecdysozoa</taxon>
        <taxon>Arthropoda</taxon>
        <taxon>Hexapoda</taxon>
        <taxon>Insecta</taxon>
        <taxon>Pterygota</taxon>
        <taxon>Neoptera</taxon>
        <taxon>Endopterygota</taxon>
        <taxon>Coleoptera</taxon>
        <taxon>Polyphaga</taxon>
        <taxon>Cucujiformia</taxon>
        <taxon>Curculionidae</taxon>
        <taxon>Dryophthorinae</taxon>
        <taxon>Rhynchophorus</taxon>
    </lineage>
</organism>
<protein>
    <submittedName>
        <fullName evidence="1">Uncharacterized protein</fullName>
    </submittedName>
</protein>
<keyword evidence="2" id="KW-1185">Reference proteome</keyword>
<reference evidence="1" key="1">
    <citation type="submission" date="2020-08" db="EMBL/GenBank/DDBJ databases">
        <title>Genome sequencing and assembly of the red palm weevil Rhynchophorus ferrugineus.</title>
        <authorList>
            <person name="Dias G.B."/>
            <person name="Bergman C.M."/>
            <person name="Manee M."/>
        </authorList>
    </citation>
    <scope>NUCLEOTIDE SEQUENCE</scope>
    <source>
        <strain evidence="1">AA-2017</strain>
        <tissue evidence="1">Whole larva</tissue>
    </source>
</reference>
<dbReference type="Proteomes" id="UP000625711">
    <property type="component" value="Unassembled WGS sequence"/>
</dbReference>
<gene>
    <name evidence="1" type="ORF">GWI33_006025</name>
</gene>